<reference evidence="1 2" key="1">
    <citation type="journal article" date="2018" name="Mol. Biol. Evol.">
        <title>Broad Genomic Sampling Reveals a Smut Pathogenic Ancestry of the Fungal Clade Ustilaginomycotina.</title>
        <authorList>
            <person name="Kijpornyongpan T."/>
            <person name="Mondo S.J."/>
            <person name="Barry K."/>
            <person name="Sandor L."/>
            <person name="Lee J."/>
            <person name="Lipzen A."/>
            <person name="Pangilinan J."/>
            <person name="LaButti K."/>
            <person name="Hainaut M."/>
            <person name="Henrissat B."/>
            <person name="Grigoriev I.V."/>
            <person name="Spatafora J.W."/>
            <person name="Aime M.C."/>
        </authorList>
    </citation>
    <scope>NUCLEOTIDE SEQUENCE [LARGE SCALE GENOMIC DNA]</scope>
    <source>
        <strain evidence="1 2">MCA 4186</strain>
    </source>
</reference>
<keyword evidence="2" id="KW-1185">Reference proteome</keyword>
<evidence type="ECO:0000313" key="2">
    <source>
        <dbReference type="Proteomes" id="UP000245946"/>
    </source>
</evidence>
<dbReference type="Proteomes" id="UP000245946">
    <property type="component" value="Unassembled WGS sequence"/>
</dbReference>
<name>A0A316Z2Q7_9BASI</name>
<accession>A0A316Z2Q7</accession>
<protein>
    <submittedName>
        <fullName evidence="1">Uncharacterized protein</fullName>
    </submittedName>
</protein>
<proteinExistence type="predicted"/>
<gene>
    <name evidence="1" type="ORF">FA09DRAFT_105692</name>
</gene>
<dbReference type="GeneID" id="37266512"/>
<dbReference type="AlphaFoldDB" id="A0A316Z2Q7"/>
<dbReference type="EMBL" id="KZ819301">
    <property type="protein sequence ID" value="PWN96077.1"/>
    <property type="molecule type" value="Genomic_DNA"/>
</dbReference>
<evidence type="ECO:0000313" key="1">
    <source>
        <dbReference type="EMBL" id="PWN96077.1"/>
    </source>
</evidence>
<sequence>MHKKDGMLDELVRAAIAEDAENEAQMSGTEHDARTPRCVPAGVPLLDYTLDRLLHAIAGPDQLFGAVMSVRSLNEWACGMGREAHGLTAAPEPLQPAPTPEQALQTCAKAPEPLALGDSACSVPTLVGVYEDVLLVESGQRLDGLLPEAAAPVPDEQAVPQGMPQEWEVLDDAAWPEDAEAQEALRAGCEGSPDHDNNELPAIEPPADRAAGLELTDDEPPAGSSDRAAVLRQRMSLLAGKAKLHTALGLESPTGWRARWNGGLVAVDAADPRFQRLVVCVFAMPDPPSFRAVAAALDDAGVHDLRPVLAALKSSPGVKSISRKDCACLACAPVSAADAAATQPLQARSPRRCATSRMSCMPLAVAGRSRRLRAHRAHRLHRARQAYCPAPTCRTRCAMLCSKRCVAARPRCRACASLLSMPCSCIEARRLSPAGAPWRRSTPAAAAGRMRSFCQLSRMQLGWAALPCAPGPRNRAGAGRSSWKKLCA</sequence>
<dbReference type="RefSeq" id="XP_025596356.1">
    <property type="nucleotide sequence ID" value="XM_025738966.1"/>
</dbReference>
<organism evidence="1 2">
    <name type="scientific">Tilletiopsis washingtonensis</name>
    <dbReference type="NCBI Taxonomy" id="58919"/>
    <lineage>
        <taxon>Eukaryota</taxon>
        <taxon>Fungi</taxon>
        <taxon>Dikarya</taxon>
        <taxon>Basidiomycota</taxon>
        <taxon>Ustilaginomycotina</taxon>
        <taxon>Exobasidiomycetes</taxon>
        <taxon>Entylomatales</taxon>
        <taxon>Entylomatales incertae sedis</taxon>
        <taxon>Tilletiopsis</taxon>
    </lineage>
</organism>